<protein>
    <recommendedName>
        <fullName evidence="1">CHAT domain-containing protein</fullName>
    </recommendedName>
</protein>
<evidence type="ECO:0000259" key="1">
    <source>
        <dbReference type="Pfam" id="PF12770"/>
    </source>
</evidence>
<evidence type="ECO:0000313" key="3">
    <source>
        <dbReference type="Proteomes" id="UP000196581"/>
    </source>
</evidence>
<keyword evidence="3" id="KW-1185">Reference proteome</keyword>
<feature type="domain" description="CHAT" evidence="1">
    <location>
        <begin position="17"/>
        <end position="172"/>
    </location>
</feature>
<dbReference type="EMBL" id="FWFF01000020">
    <property type="protein sequence ID" value="SLN00947.1"/>
    <property type="molecule type" value="Genomic_DNA"/>
</dbReference>
<gene>
    <name evidence="2" type="ORF">FM105_13850</name>
</gene>
<dbReference type="InterPro" id="IPR024983">
    <property type="entry name" value="CHAT_dom"/>
</dbReference>
<evidence type="ECO:0000313" key="2">
    <source>
        <dbReference type="EMBL" id="SLN00947.1"/>
    </source>
</evidence>
<accession>A0A1X6XQW1</accession>
<dbReference type="Proteomes" id="UP000196581">
    <property type="component" value="Unassembled WGS sequence"/>
</dbReference>
<reference evidence="3" key="1">
    <citation type="submission" date="2017-02" db="EMBL/GenBank/DDBJ databases">
        <authorList>
            <person name="Dridi B."/>
        </authorList>
    </citation>
    <scope>NUCLEOTIDE SEQUENCE [LARGE SCALE GENOMIC DNA]</scope>
    <source>
        <strain evidence="3">B Co 03.10</strain>
    </source>
</reference>
<name>A0A1X6XQW1_9MICO</name>
<organism evidence="2 3">
    <name type="scientific">Brevibacterium yomogidense</name>
    <dbReference type="NCBI Taxonomy" id="946573"/>
    <lineage>
        <taxon>Bacteria</taxon>
        <taxon>Bacillati</taxon>
        <taxon>Actinomycetota</taxon>
        <taxon>Actinomycetes</taxon>
        <taxon>Micrococcales</taxon>
        <taxon>Brevibacteriaceae</taxon>
        <taxon>Brevibacterium</taxon>
    </lineage>
</organism>
<sequence length="198" mass="20939">MQHPDGSVETNGVWLRVGQEVRQVKQSLRAANFRDQVTVEHLPAATGEDLIDGLNNHRPHVVHFSGHASSWGVLLEDDEGSLEGAGVDFGLLGRILGATDDPPRLVVLNACESLEGAEDLLHTVPTVIGMSESITDLAAVNFGAKFYAAIASAQSVASAVEQARVAMQMATPEDSDLPEIRTRDGVDAASLVLVTPPA</sequence>
<dbReference type="AlphaFoldDB" id="A0A1X6XQW1"/>
<dbReference type="Pfam" id="PF12770">
    <property type="entry name" value="CHAT"/>
    <property type="match status" value="1"/>
</dbReference>
<proteinExistence type="predicted"/>